<gene>
    <name evidence="1" type="ORF">Slati_0395500</name>
</gene>
<reference evidence="1" key="2">
    <citation type="journal article" date="2024" name="Plant">
        <title>Genomic evolution and insights into agronomic trait innovations of Sesamum species.</title>
        <authorList>
            <person name="Miao H."/>
            <person name="Wang L."/>
            <person name="Qu L."/>
            <person name="Liu H."/>
            <person name="Sun Y."/>
            <person name="Le M."/>
            <person name="Wang Q."/>
            <person name="Wei S."/>
            <person name="Zheng Y."/>
            <person name="Lin W."/>
            <person name="Duan Y."/>
            <person name="Cao H."/>
            <person name="Xiong S."/>
            <person name="Wang X."/>
            <person name="Wei L."/>
            <person name="Li C."/>
            <person name="Ma Q."/>
            <person name="Ju M."/>
            <person name="Zhao R."/>
            <person name="Li G."/>
            <person name="Mu C."/>
            <person name="Tian Q."/>
            <person name="Mei H."/>
            <person name="Zhang T."/>
            <person name="Gao T."/>
            <person name="Zhang H."/>
        </authorList>
    </citation>
    <scope>NUCLEOTIDE SEQUENCE</scope>
    <source>
        <strain evidence="1">KEN1</strain>
    </source>
</reference>
<accession>A0AAW2XUP7</accession>
<proteinExistence type="predicted"/>
<reference evidence="1" key="1">
    <citation type="submission" date="2020-06" db="EMBL/GenBank/DDBJ databases">
        <authorList>
            <person name="Li T."/>
            <person name="Hu X."/>
            <person name="Zhang T."/>
            <person name="Song X."/>
            <person name="Zhang H."/>
            <person name="Dai N."/>
            <person name="Sheng W."/>
            <person name="Hou X."/>
            <person name="Wei L."/>
        </authorList>
    </citation>
    <scope>NUCLEOTIDE SEQUENCE</scope>
    <source>
        <strain evidence="1">KEN1</strain>
        <tissue evidence="1">Leaf</tissue>
    </source>
</reference>
<dbReference type="AlphaFoldDB" id="A0AAW2XUP7"/>
<sequence length="98" mass="10575">MFTLCHAGFLSLKSVFGFLEGPSSLFSFLFSHCPSLLDAWASFMLIYSAARTKRASNLVAGFLARDLKKSPSNKPCAKALALTSWVVEGTSKAALLNL</sequence>
<organism evidence="1">
    <name type="scientific">Sesamum latifolium</name>
    <dbReference type="NCBI Taxonomy" id="2727402"/>
    <lineage>
        <taxon>Eukaryota</taxon>
        <taxon>Viridiplantae</taxon>
        <taxon>Streptophyta</taxon>
        <taxon>Embryophyta</taxon>
        <taxon>Tracheophyta</taxon>
        <taxon>Spermatophyta</taxon>
        <taxon>Magnoliopsida</taxon>
        <taxon>eudicotyledons</taxon>
        <taxon>Gunneridae</taxon>
        <taxon>Pentapetalae</taxon>
        <taxon>asterids</taxon>
        <taxon>lamiids</taxon>
        <taxon>Lamiales</taxon>
        <taxon>Pedaliaceae</taxon>
        <taxon>Sesamum</taxon>
    </lineage>
</organism>
<evidence type="ECO:0000313" key="1">
    <source>
        <dbReference type="EMBL" id="KAL0457683.1"/>
    </source>
</evidence>
<name>A0AAW2XUP7_9LAMI</name>
<comment type="caution">
    <text evidence="1">The sequence shown here is derived from an EMBL/GenBank/DDBJ whole genome shotgun (WGS) entry which is preliminary data.</text>
</comment>
<dbReference type="EMBL" id="JACGWN010000002">
    <property type="protein sequence ID" value="KAL0457683.1"/>
    <property type="molecule type" value="Genomic_DNA"/>
</dbReference>
<protein>
    <submittedName>
        <fullName evidence="1">Uncharacterized protein</fullName>
    </submittedName>
</protein>